<proteinExistence type="predicted"/>
<protein>
    <submittedName>
        <fullName evidence="2">Uncharacterized protein</fullName>
    </submittedName>
</protein>
<reference evidence="2 3" key="1">
    <citation type="submission" date="2020-02" db="EMBL/GenBank/DDBJ databases">
        <authorList>
            <person name="Ferguson B K."/>
        </authorList>
    </citation>
    <scope>NUCLEOTIDE SEQUENCE [LARGE SCALE GENOMIC DNA]</scope>
</reference>
<feature type="region of interest" description="Disordered" evidence="1">
    <location>
        <begin position="59"/>
        <end position="125"/>
    </location>
</feature>
<dbReference type="AlphaFoldDB" id="A0A6H5J3P9"/>
<evidence type="ECO:0000313" key="2">
    <source>
        <dbReference type="EMBL" id="CAB0044276.1"/>
    </source>
</evidence>
<dbReference type="EMBL" id="CADCXV010001420">
    <property type="protein sequence ID" value="CAB0044276.1"/>
    <property type="molecule type" value="Genomic_DNA"/>
</dbReference>
<feature type="region of interest" description="Disordered" evidence="1">
    <location>
        <begin position="1"/>
        <end position="24"/>
    </location>
</feature>
<feature type="compositionally biased region" description="Basic residues" evidence="1">
    <location>
        <begin position="59"/>
        <end position="69"/>
    </location>
</feature>
<sequence>MRPYKHSSAARSAEQDTEQTSCATSGLTRIHALLGNARPPPPAPAYINRRAAVVRQIRLRPKRATHHEHTRGDKGGSQSDDDGCVAGTERASQEEPAATTRTSSPSTSPRRSSRPGATRSLDEQRLVEHLNARSSPELFEASHRRAILCNAGLRPYSRKARASRPFCKAFPVT</sequence>
<keyword evidence="3" id="KW-1185">Reference proteome</keyword>
<organism evidence="2 3">
    <name type="scientific">Trichogramma brassicae</name>
    <dbReference type="NCBI Taxonomy" id="86971"/>
    <lineage>
        <taxon>Eukaryota</taxon>
        <taxon>Metazoa</taxon>
        <taxon>Ecdysozoa</taxon>
        <taxon>Arthropoda</taxon>
        <taxon>Hexapoda</taxon>
        <taxon>Insecta</taxon>
        <taxon>Pterygota</taxon>
        <taxon>Neoptera</taxon>
        <taxon>Endopterygota</taxon>
        <taxon>Hymenoptera</taxon>
        <taxon>Apocrita</taxon>
        <taxon>Proctotrupomorpha</taxon>
        <taxon>Chalcidoidea</taxon>
        <taxon>Trichogrammatidae</taxon>
        <taxon>Trichogramma</taxon>
    </lineage>
</organism>
<name>A0A6H5J3P9_9HYME</name>
<evidence type="ECO:0000256" key="1">
    <source>
        <dbReference type="SAM" id="MobiDB-lite"/>
    </source>
</evidence>
<dbReference type="Proteomes" id="UP000479190">
    <property type="component" value="Unassembled WGS sequence"/>
</dbReference>
<feature type="compositionally biased region" description="Low complexity" evidence="1">
    <location>
        <begin position="96"/>
        <end position="119"/>
    </location>
</feature>
<accession>A0A6H5J3P9</accession>
<gene>
    <name evidence="2" type="ORF">TBRA_LOCUS15864</name>
</gene>
<evidence type="ECO:0000313" key="3">
    <source>
        <dbReference type="Proteomes" id="UP000479190"/>
    </source>
</evidence>